<dbReference type="InterPro" id="IPR050712">
    <property type="entry name" value="NAD(P)H-dep_reductase"/>
</dbReference>
<keyword evidence="4" id="KW-1185">Reference proteome</keyword>
<dbReference type="GO" id="GO:0016491">
    <property type="term" value="F:oxidoreductase activity"/>
    <property type="evidence" value="ECO:0007669"/>
    <property type="project" value="InterPro"/>
</dbReference>
<dbReference type="InterPro" id="IPR000182">
    <property type="entry name" value="GNAT_dom"/>
</dbReference>
<dbReference type="eggNOG" id="COG0431">
    <property type="taxonomic scope" value="Bacteria"/>
</dbReference>
<dbReference type="GO" id="GO:0016747">
    <property type="term" value="F:acyltransferase activity, transferring groups other than amino-acyl groups"/>
    <property type="evidence" value="ECO:0007669"/>
    <property type="project" value="InterPro"/>
</dbReference>
<dbReference type="Pfam" id="PF03358">
    <property type="entry name" value="FMN_red"/>
    <property type="match status" value="1"/>
</dbReference>
<feature type="compositionally biased region" description="Polar residues" evidence="1">
    <location>
        <begin position="208"/>
        <end position="217"/>
    </location>
</feature>
<dbReference type="SUPFAM" id="SSF55729">
    <property type="entry name" value="Acyl-CoA N-acyltransferases (Nat)"/>
    <property type="match status" value="1"/>
</dbReference>
<evidence type="ECO:0000259" key="2">
    <source>
        <dbReference type="PROSITE" id="PS51186"/>
    </source>
</evidence>
<evidence type="ECO:0000313" key="3">
    <source>
        <dbReference type="EMBL" id="EID53279.1"/>
    </source>
</evidence>
<dbReference type="InterPro" id="IPR005025">
    <property type="entry name" value="FMN_Rdtase-like_dom"/>
</dbReference>
<dbReference type="GO" id="GO:0005829">
    <property type="term" value="C:cytosol"/>
    <property type="evidence" value="ECO:0007669"/>
    <property type="project" value="TreeGrafter"/>
</dbReference>
<dbReference type="CDD" id="cd04301">
    <property type="entry name" value="NAT_SF"/>
    <property type="match status" value="1"/>
</dbReference>
<protein>
    <submittedName>
        <fullName evidence="3">Putative flavoprotein</fullName>
    </submittedName>
</protein>
<dbReference type="STRING" id="882086.SacxiDRAFT_1018"/>
<dbReference type="HOGENOM" id="CLU_778262_0_0_11"/>
<dbReference type="InterPro" id="IPR016181">
    <property type="entry name" value="Acyl_CoA_acyltransferase"/>
</dbReference>
<name>I0UZH6_9PSEU</name>
<organism evidence="3 4">
    <name type="scientific">Saccharomonospora xinjiangensis XJ-54</name>
    <dbReference type="NCBI Taxonomy" id="882086"/>
    <lineage>
        <taxon>Bacteria</taxon>
        <taxon>Bacillati</taxon>
        <taxon>Actinomycetota</taxon>
        <taxon>Actinomycetes</taxon>
        <taxon>Pseudonocardiales</taxon>
        <taxon>Pseudonocardiaceae</taxon>
        <taxon>Saccharomonospora</taxon>
    </lineage>
</organism>
<dbReference type="PROSITE" id="PS51186">
    <property type="entry name" value="GNAT"/>
    <property type="match status" value="1"/>
</dbReference>
<gene>
    <name evidence="3" type="ORF">SacxiDRAFT_1018</name>
</gene>
<sequence>MSKTLGSARIRVMVIIASTRPGRLGPAVADWFVDVSRESAEHANAVLDVADLAEVGLPLLDEPEHPSSGRYVHEHTKAWSRRVAAADAFVVVTPEYNYAMPAALKNAIDFLYQEWAWKPVGFVSYGNTSAGTRGVQMTKQVVTTLKMVPIGATVALRIADSVENGIVRANESAVESARDVMLEVTRVAEALRPLREQGTGADLPDPQPSSDVRASTTIGEPPVPGLVLAAMRDSDWAELLVLQRCCWVQEALSNDTLDLPALHETVADVAAWDRTWQVWCVRREGRLVAAVRARAEGTVWEIGRLMVAPDLAGQGIGRWLLDYAERQAPQRTTTWSVFTGQRSDRNIALYKSVGYTVTRGPAPEGAVALTKSA</sequence>
<dbReference type="Gene3D" id="3.40.50.360">
    <property type="match status" value="1"/>
</dbReference>
<reference evidence="3 4" key="1">
    <citation type="submission" date="2012-01" db="EMBL/GenBank/DDBJ databases">
        <title>Improved High-Quality Draft sequence of Saccharomonospora xinjiangensis XJ-54.</title>
        <authorList>
            <consortium name="US DOE Joint Genome Institute"/>
            <person name="Lucas S."/>
            <person name="Han J."/>
            <person name="Lapidus A."/>
            <person name="Cheng J.-F."/>
            <person name="Goodwin L."/>
            <person name="Pitluck S."/>
            <person name="Peters L."/>
            <person name="Mikhailova N."/>
            <person name="Teshima H."/>
            <person name="Detter J.C."/>
            <person name="Han C."/>
            <person name="Tapia R."/>
            <person name="Land M."/>
            <person name="Hauser L."/>
            <person name="Kyrpides N."/>
            <person name="Ivanova N."/>
            <person name="Pagani I."/>
            <person name="Brambilla E.-M."/>
            <person name="Klenk H.-P."/>
            <person name="Woyke T."/>
        </authorList>
    </citation>
    <scope>NUCLEOTIDE SEQUENCE [LARGE SCALE GENOMIC DNA]</scope>
    <source>
        <strain evidence="3 4">XJ-54</strain>
    </source>
</reference>
<accession>I0UZH6</accession>
<dbReference type="Pfam" id="PF00583">
    <property type="entry name" value="Acetyltransf_1"/>
    <property type="match status" value="1"/>
</dbReference>
<feature type="domain" description="N-acetyltransferase" evidence="2">
    <location>
        <begin position="226"/>
        <end position="373"/>
    </location>
</feature>
<dbReference type="EMBL" id="JH636049">
    <property type="protein sequence ID" value="EID53279.1"/>
    <property type="molecule type" value="Genomic_DNA"/>
</dbReference>
<dbReference type="SUPFAM" id="SSF52218">
    <property type="entry name" value="Flavoproteins"/>
    <property type="match status" value="1"/>
</dbReference>
<dbReference type="Proteomes" id="UP000004691">
    <property type="component" value="Unassembled WGS sequence"/>
</dbReference>
<dbReference type="AlphaFoldDB" id="I0UZH6"/>
<dbReference type="PANTHER" id="PTHR30543">
    <property type="entry name" value="CHROMATE REDUCTASE"/>
    <property type="match status" value="1"/>
</dbReference>
<dbReference type="eggNOG" id="COG0456">
    <property type="taxonomic scope" value="Bacteria"/>
</dbReference>
<dbReference type="PANTHER" id="PTHR30543:SF21">
    <property type="entry name" value="NAD(P)H-DEPENDENT FMN REDUCTASE LOT6"/>
    <property type="match status" value="1"/>
</dbReference>
<dbReference type="Gene3D" id="3.40.630.30">
    <property type="match status" value="1"/>
</dbReference>
<evidence type="ECO:0000313" key="4">
    <source>
        <dbReference type="Proteomes" id="UP000004691"/>
    </source>
</evidence>
<dbReference type="RefSeq" id="WP_006237396.1">
    <property type="nucleotide sequence ID" value="NZ_JH636049.1"/>
</dbReference>
<dbReference type="InterPro" id="IPR029039">
    <property type="entry name" value="Flavoprotein-like_sf"/>
</dbReference>
<proteinExistence type="predicted"/>
<feature type="region of interest" description="Disordered" evidence="1">
    <location>
        <begin position="195"/>
        <end position="217"/>
    </location>
</feature>
<evidence type="ECO:0000256" key="1">
    <source>
        <dbReference type="SAM" id="MobiDB-lite"/>
    </source>
</evidence>
<dbReference type="GO" id="GO:0010181">
    <property type="term" value="F:FMN binding"/>
    <property type="evidence" value="ECO:0007669"/>
    <property type="project" value="TreeGrafter"/>
</dbReference>